<proteinExistence type="predicted"/>
<dbReference type="PANTHER" id="PTHR35883:SF1">
    <property type="entry name" value="CALMODULIN-BINDING PROTEIN CAM-BP15-RELATED"/>
    <property type="match status" value="1"/>
</dbReference>
<dbReference type="AlphaFoldDB" id="A0A9W4E3V7"/>
<dbReference type="RefSeq" id="WP_251500307.1">
    <property type="nucleotide sequence ID" value="NZ_CAJSLV010000106.1"/>
</dbReference>
<evidence type="ECO:0000313" key="3">
    <source>
        <dbReference type="Proteomes" id="UP001152519"/>
    </source>
</evidence>
<dbReference type="PANTHER" id="PTHR35883">
    <property type="entry name" value="CYCLIC AMP-INDUCIBLE PROTEIN BP74-RELATED"/>
    <property type="match status" value="1"/>
</dbReference>
<name>A0A9W4E3V7_9ACTN</name>
<reference evidence="2" key="1">
    <citation type="submission" date="2021-05" db="EMBL/GenBank/DDBJ databases">
        <authorList>
            <person name="Arsene-Ploetze F."/>
        </authorList>
    </citation>
    <scope>NUCLEOTIDE SEQUENCE</scope>
    <source>
        <strain evidence="2">DSM 42138</strain>
    </source>
</reference>
<protein>
    <recommendedName>
        <fullName evidence="1">BP74 N-terminal domain-containing protein</fullName>
    </recommendedName>
</protein>
<accession>A0A9W4E3V7</accession>
<feature type="domain" description="BP74 N-terminal" evidence="1">
    <location>
        <begin position="23"/>
        <end position="110"/>
    </location>
</feature>
<dbReference type="InterPro" id="IPR056422">
    <property type="entry name" value="BP74_N"/>
</dbReference>
<gene>
    <name evidence="2" type="ORF">SCOCK_720020</name>
</gene>
<evidence type="ECO:0000259" key="1">
    <source>
        <dbReference type="Pfam" id="PF23621"/>
    </source>
</evidence>
<comment type="caution">
    <text evidence="2">The sequence shown here is derived from an EMBL/GenBank/DDBJ whole genome shotgun (WGS) entry which is preliminary data.</text>
</comment>
<organism evidence="2 3">
    <name type="scientific">Actinacidiphila cocklensis</name>
    <dbReference type="NCBI Taxonomy" id="887465"/>
    <lineage>
        <taxon>Bacteria</taxon>
        <taxon>Bacillati</taxon>
        <taxon>Actinomycetota</taxon>
        <taxon>Actinomycetes</taxon>
        <taxon>Kitasatosporales</taxon>
        <taxon>Streptomycetaceae</taxon>
        <taxon>Actinacidiphila</taxon>
    </lineage>
</organism>
<sequence>MGECGAQLVDSVGEVQVRGQDLQDRAGSNFTIEITRSETIREAREIIATADRKDVVGRIIKTQASYNPQWDVHYNPDTVSYADGAPEICSASIHEVEDHLDEAGGAFLPGVMPFAPVFAFSPGLTCGISVPASTLRRDCPRGARAL</sequence>
<dbReference type="Proteomes" id="UP001152519">
    <property type="component" value="Unassembled WGS sequence"/>
</dbReference>
<evidence type="ECO:0000313" key="2">
    <source>
        <dbReference type="EMBL" id="CAG6398660.1"/>
    </source>
</evidence>
<dbReference type="EMBL" id="CAJSLV010000106">
    <property type="protein sequence ID" value="CAG6398660.1"/>
    <property type="molecule type" value="Genomic_DNA"/>
</dbReference>
<dbReference type="Pfam" id="PF23621">
    <property type="entry name" value="BP74_N"/>
    <property type="match status" value="1"/>
</dbReference>
<dbReference type="InterPro" id="IPR053344">
    <property type="entry name" value="cAMP-inducible_BP74-like"/>
</dbReference>
<keyword evidence="3" id="KW-1185">Reference proteome</keyword>